<feature type="transmembrane region" description="Helical" evidence="9">
    <location>
        <begin position="317"/>
        <end position="335"/>
    </location>
</feature>
<reference evidence="13" key="1">
    <citation type="submission" date="2011-02" db="EMBL/GenBank/DDBJ databases">
        <title>The Genome Sequence of Capsaspora owczarzaki ATCC 30864.</title>
        <authorList>
            <person name="Russ C."/>
            <person name="Cuomo C."/>
            <person name="Burger G."/>
            <person name="Gray M.W."/>
            <person name="Holland P.W.H."/>
            <person name="King N."/>
            <person name="Lang F.B.F."/>
            <person name="Roger A.J."/>
            <person name="Ruiz-Trillo I."/>
            <person name="Young S.K."/>
            <person name="Zeng Q."/>
            <person name="Gargeya S."/>
            <person name="Alvarado L."/>
            <person name="Berlin A."/>
            <person name="Chapman S.B."/>
            <person name="Chen Z."/>
            <person name="Freedman E."/>
            <person name="Gellesch M."/>
            <person name="Goldberg J."/>
            <person name="Griggs A."/>
            <person name="Gujja S."/>
            <person name="Heilman E."/>
            <person name="Heiman D."/>
            <person name="Howarth C."/>
            <person name="Mehta T."/>
            <person name="Neiman D."/>
            <person name="Pearson M."/>
            <person name="Roberts A."/>
            <person name="Saif S."/>
            <person name="Shea T."/>
            <person name="Shenoy N."/>
            <person name="Sisk P."/>
            <person name="Stolte C."/>
            <person name="Sykes S."/>
            <person name="White J."/>
            <person name="Yandava C."/>
            <person name="Haas B."/>
            <person name="Nusbaum C."/>
            <person name="Birren B."/>
        </authorList>
    </citation>
    <scope>NUCLEOTIDE SEQUENCE</scope>
    <source>
        <strain evidence="13">ATCC 30864</strain>
    </source>
</reference>
<dbReference type="InParanoid" id="A0A0D2X545"/>
<keyword evidence="6 9" id="KW-0472">Membrane</keyword>
<feature type="transmembrane region" description="Helical" evidence="9">
    <location>
        <begin position="262"/>
        <end position="279"/>
    </location>
</feature>
<dbReference type="OrthoDB" id="411251at2759"/>
<proteinExistence type="inferred from homology"/>
<dbReference type="eggNOG" id="KOG3103">
    <property type="taxonomic scope" value="Eukaryota"/>
</dbReference>
<dbReference type="InterPro" id="IPR006977">
    <property type="entry name" value="Yip1_dom"/>
</dbReference>
<dbReference type="GO" id="GO:0000139">
    <property type="term" value="C:Golgi membrane"/>
    <property type="evidence" value="ECO:0007669"/>
    <property type="project" value="UniProtKB-SubCell"/>
</dbReference>
<keyword evidence="5" id="KW-0333">Golgi apparatus</keyword>
<evidence type="ECO:0000256" key="5">
    <source>
        <dbReference type="ARBA" id="ARBA00023034"/>
    </source>
</evidence>
<feature type="compositionally biased region" description="Low complexity" evidence="10">
    <location>
        <begin position="165"/>
        <end position="176"/>
    </location>
</feature>
<evidence type="ECO:0000256" key="2">
    <source>
        <dbReference type="ARBA" id="ARBA00010596"/>
    </source>
</evidence>
<gene>
    <name evidence="12" type="ORF">CAOG_007619</name>
</gene>
<feature type="transmembrane region" description="Helical" evidence="9">
    <location>
        <begin position="285"/>
        <end position="305"/>
    </location>
</feature>
<dbReference type="EMBL" id="KE346373">
    <property type="protein sequence ID" value="KJE97169.1"/>
    <property type="molecule type" value="Genomic_DNA"/>
</dbReference>
<dbReference type="GO" id="GO:0005802">
    <property type="term" value="C:trans-Golgi network"/>
    <property type="evidence" value="ECO:0007669"/>
    <property type="project" value="TreeGrafter"/>
</dbReference>
<name>A0A0D2X545_CAPO3</name>
<comment type="function">
    <text evidence="8">Involved in the maintenance of the Golgi structure.</text>
</comment>
<dbReference type="Proteomes" id="UP000008743">
    <property type="component" value="Unassembled WGS sequence"/>
</dbReference>
<evidence type="ECO:0000313" key="12">
    <source>
        <dbReference type="EMBL" id="KJE97169.1"/>
    </source>
</evidence>
<sequence>MWMKATVTKRRIIERFASMAKPLPSILTCNCDMFRPFSQMLLDSDCRVQSLLCLRMSAFAGLTSEFGSRMQQPPPPTSTLSSPMWVSSTASSGASASSSSAPVGSGGSSASPASFSQNSFATIQIHPAASSSAASRGAVVLEDEVSGLMDAPLAAGSMRGGDGGSALASSSSSSRGGASGGVRAQYHSNNAMVGRAQDMLGKTGLGWMLELETEDGQDANDRPLLEELDIDIKDIFYKIRCVLLPFPFLGFQRSVVRDNPDFWGPLFVVLIYALVSLYGQFKVVSWILTIWSVGSLLIFVLARVLGGDVSYSQTIGVIGYSLIPLIVTGAVLPAFRRFPELSILFKILGVLWAAYSAGSLLVSDEMQSKKTLLLYPVLLLYIYFFSLYSGA</sequence>
<evidence type="ECO:0000256" key="7">
    <source>
        <dbReference type="ARBA" id="ARBA00024188"/>
    </source>
</evidence>
<feature type="transmembrane region" description="Helical" evidence="9">
    <location>
        <begin position="372"/>
        <end position="390"/>
    </location>
</feature>
<protein>
    <recommendedName>
        <fullName evidence="9">Protein YIPF</fullName>
    </recommendedName>
</protein>
<dbReference type="AlphaFoldDB" id="A0A0D2X545"/>
<dbReference type="GO" id="GO:0006888">
    <property type="term" value="P:endoplasmic reticulum to Golgi vesicle-mediated transport"/>
    <property type="evidence" value="ECO:0007669"/>
    <property type="project" value="InterPro"/>
</dbReference>
<evidence type="ECO:0000256" key="6">
    <source>
        <dbReference type="ARBA" id="ARBA00023136"/>
    </source>
</evidence>
<evidence type="ECO:0000256" key="9">
    <source>
        <dbReference type="RuleBase" id="RU361264"/>
    </source>
</evidence>
<evidence type="ECO:0000256" key="1">
    <source>
        <dbReference type="ARBA" id="ARBA00004653"/>
    </source>
</evidence>
<accession>A0A0D2X545</accession>
<keyword evidence="3 9" id="KW-0812">Transmembrane</keyword>
<dbReference type="PANTHER" id="PTHR21236">
    <property type="entry name" value="GOLGI MEMBRANE PROTEIN YIP1"/>
    <property type="match status" value="1"/>
</dbReference>
<comment type="similarity">
    <text evidence="2 9">Belongs to the YIP1 family.</text>
</comment>
<dbReference type="STRING" id="595528.A0A0D2X545"/>
<dbReference type="InterPro" id="IPR045231">
    <property type="entry name" value="Yip1/4-like"/>
</dbReference>
<dbReference type="GO" id="GO:0048280">
    <property type="term" value="P:vesicle fusion with Golgi apparatus"/>
    <property type="evidence" value="ECO:0007669"/>
    <property type="project" value="TreeGrafter"/>
</dbReference>
<dbReference type="PANTHER" id="PTHR21236:SF7">
    <property type="entry name" value="PROTEIN YIPF4"/>
    <property type="match status" value="1"/>
</dbReference>
<feature type="region of interest" description="Disordered" evidence="10">
    <location>
        <begin position="159"/>
        <end position="181"/>
    </location>
</feature>
<keyword evidence="13" id="KW-1185">Reference proteome</keyword>
<feature type="transmembrane region" description="Helical" evidence="9">
    <location>
        <begin position="341"/>
        <end position="360"/>
    </location>
</feature>
<evidence type="ECO:0000256" key="4">
    <source>
        <dbReference type="ARBA" id="ARBA00022989"/>
    </source>
</evidence>
<feature type="region of interest" description="Disordered" evidence="10">
    <location>
        <begin position="66"/>
        <end position="86"/>
    </location>
</feature>
<keyword evidence="4 9" id="KW-1133">Transmembrane helix</keyword>
<evidence type="ECO:0000259" key="11">
    <source>
        <dbReference type="Pfam" id="PF04893"/>
    </source>
</evidence>
<feature type="domain" description="Yip1" evidence="11">
    <location>
        <begin position="247"/>
        <end position="386"/>
    </location>
</feature>
<organism evidence="12 13">
    <name type="scientific">Capsaspora owczarzaki (strain ATCC 30864)</name>
    <dbReference type="NCBI Taxonomy" id="595528"/>
    <lineage>
        <taxon>Eukaryota</taxon>
        <taxon>Filasterea</taxon>
        <taxon>Capsaspora</taxon>
    </lineage>
</organism>
<dbReference type="Pfam" id="PF04893">
    <property type="entry name" value="Yip1"/>
    <property type="match status" value="1"/>
</dbReference>
<evidence type="ECO:0000256" key="3">
    <source>
        <dbReference type="ARBA" id="ARBA00022692"/>
    </source>
</evidence>
<evidence type="ECO:0000313" key="13">
    <source>
        <dbReference type="Proteomes" id="UP000008743"/>
    </source>
</evidence>
<dbReference type="PhylomeDB" id="A0A0D2X545"/>
<evidence type="ECO:0000256" key="10">
    <source>
        <dbReference type="SAM" id="MobiDB-lite"/>
    </source>
</evidence>
<comment type="subcellular location">
    <subcellularLocation>
        <location evidence="1 9">Golgi apparatus membrane</location>
        <topology evidence="1 9">Multi-pass membrane protein</topology>
    </subcellularLocation>
    <subcellularLocation>
        <location evidence="7">Golgi apparatus</location>
        <location evidence="7">cis-Golgi network membrane</location>
    </subcellularLocation>
</comment>
<evidence type="ECO:0000256" key="8">
    <source>
        <dbReference type="ARBA" id="ARBA00037720"/>
    </source>
</evidence>